<accession>A0A165SF79</accession>
<dbReference type="AlphaFoldDB" id="A0A165SF79"/>
<dbReference type="EMBL" id="KV425574">
    <property type="protein sequence ID" value="KZT25070.1"/>
    <property type="molecule type" value="Genomic_DNA"/>
</dbReference>
<sequence>MQRPIGNDLVGSFISGVRDHEQLLYEYNVLLSFGFCKTLESSCEIPCPMNTASRPDRLEERGMSRHELKSTCARAFGFRSGPDTYDTLKREWDLESFFHCIIWLCLHLKGPINTCRNLTVNGSLLIRDWWQTAHPLRLTQCYVWGQDLFDYAMYRISPYFRSLVPQLKMWRQKLVEEPVLHEDVCAILERCLEAAKEE</sequence>
<reference evidence="1 2" key="1">
    <citation type="journal article" date="2016" name="Mol. Biol. Evol.">
        <title>Comparative Genomics of Early-Diverging Mushroom-Forming Fungi Provides Insights into the Origins of Lignocellulose Decay Capabilities.</title>
        <authorList>
            <person name="Nagy L.G."/>
            <person name="Riley R."/>
            <person name="Tritt A."/>
            <person name="Adam C."/>
            <person name="Daum C."/>
            <person name="Floudas D."/>
            <person name="Sun H."/>
            <person name="Yadav J.S."/>
            <person name="Pangilinan J."/>
            <person name="Larsson K.H."/>
            <person name="Matsuura K."/>
            <person name="Barry K."/>
            <person name="Labutti K."/>
            <person name="Kuo R."/>
            <person name="Ohm R.A."/>
            <person name="Bhattacharya S.S."/>
            <person name="Shirouzu T."/>
            <person name="Yoshinaga Y."/>
            <person name="Martin F.M."/>
            <person name="Grigoriev I.V."/>
            <person name="Hibbett D.S."/>
        </authorList>
    </citation>
    <scope>NUCLEOTIDE SEQUENCE [LARGE SCALE GENOMIC DNA]</scope>
    <source>
        <strain evidence="1 2">HHB14362 ss-1</strain>
    </source>
</reference>
<dbReference type="Proteomes" id="UP000076761">
    <property type="component" value="Unassembled WGS sequence"/>
</dbReference>
<evidence type="ECO:0000313" key="1">
    <source>
        <dbReference type="EMBL" id="KZT25070.1"/>
    </source>
</evidence>
<keyword evidence="2" id="KW-1185">Reference proteome</keyword>
<evidence type="ECO:0008006" key="3">
    <source>
        <dbReference type="Google" id="ProtNLM"/>
    </source>
</evidence>
<name>A0A165SF79_9AGAM</name>
<evidence type="ECO:0000313" key="2">
    <source>
        <dbReference type="Proteomes" id="UP000076761"/>
    </source>
</evidence>
<proteinExistence type="predicted"/>
<gene>
    <name evidence="1" type="ORF">NEOLEDRAFT_1134301</name>
</gene>
<organism evidence="1 2">
    <name type="scientific">Neolentinus lepideus HHB14362 ss-1</name>
    <dbReference type="NCBI Taxonomy" id="1314782"/>
    <lineage>
        <taxon>Eukaryota</taxon>
        <taxon>Fungi</taxon>
        <taxon>Dikarya</taxon>
        <taxon>Basidiomycota</taxon>
        <taxon>Agaricomycotina</taxon>
        <taxon>Agaricomycetes</taxon>
        <taxon>Gloeophyllales</taxon>
        <taxon>Gloeophyllaceae</taxon>
        <taxon>Neolentinus</taxon>
    </lineage>
</organism>
<dbReference type="InParanoid" id="A0A165SF79"/>
<protein>
    <recommendedName>
        <fullName evidence="3">Fungal-type protein kinase domain-containing protein</fullName>
    </recommendedName>
</protein>